<name>A0AAJ7FND2_CEPCN</name>
<dbReference type="GO" id="GO:0030870">
    <property type="term" value="C:Mre11 complex"/>
    <property type="evidence" value="ECO:0007669"/>
    <property type="project" value="UniProtKB-UniRule"/>
</dbReference>
<dbReference type="Pfam" id="PF00149">
    <property type="entry name" value="Metallophos"/>
    <property type="match status" value="1"/>
</dbReference>
<gene>
    <name evidence="21" type="primary">LOC107270159</name>
</gene>
<dbReference type="PANTHER" id="PTHR10139:SF1">
    <property type="entry name" value="DOUBLE-STRAND BREAK REPAIR PROTEIN MRE11"/>
    <property type="match status" value="1"/>
</dbReference>
<dbReference type="GeneID" id="107270159"/>
<dbReference type="GO" id="GO:0000724">
    <property type="term" value="P:double-strand break repair via homologous recombination"/>
    <property type="evidence" value="ECO:0007669"/>
    <property type="project" value="TreeGrafter"/>
</dbReference>
<dbReference type="InterPro" id="IPR041796">
    <property type="entry name" value="Mre11_N"/>
</dbReference>
<evidence type="ECO:0000256" key="16">
    <source>
        <dbReference type="PIRNR" id="PIRNR000882"/>
    </source>
</evidence>
<dbReference type="InterPro" id="IPR003701">
    <property type="entry name" value="Mre11"/>
</dbReference>
<keyword evidence="15 16" id="KW-0469">Meiosis</keyword>
<keyword evidence="20" id="KW-1185">Reference proteome</keyword>
<feature type="compositionally biased region" description="Polar residues" evidence="18">
    <location>
        <begin position="632"/>
        <end position="644"/>
    </location>
</feature>
<dbReference type="KEGG" id="ccin:107270159"/>
<keyword evidence="10 16" id="KW-0378">Hydrolase</keyword>
<keyword evidence="5" id="KW-0158">Chromosome</keyword>
<dbReference type="GO" id="GO:0000014">
    <property type="term" value="F:single-stranded DNA endodeoxyribonuclease activity"/>
    <property type="evidence" value="ECO:0007669"/>
    <property type="project" value="TreeGrafter"/>
</dbReference>
<evidence type="ECO:0000256" key="7">
    <source>
        <dbReference type="ARBA" id="ARBA00022723"/>
    </source>
</evidence>
<dbReference type="SMART" id="SM01347">
    <property type="entry name" value="Mre11_DNA_bind"/>
    <property type="match status" value="1"/>
</dbReference>
<dbReference type="GO" id="GO:0006303">
    <property type="term" value="P:double-strand break repair via nonhomologous end joining"/>
    <property type="evidence" value="ECO:0007669"/>
    <property type="project" value="TreeGrafter"/>
</dbReference>
<evidence type="ECO:0000256" key="10">
    <source>
        <dbReference type="ARBA" id="ARBA00022801"/>
    </source>
</evidence>
<evidence type="ECO:0000256" key="11">
    <source>
        <dbReference type="ARBA" id="ARBA00022839"/>
    </source>
</evidence>
<dbReference type="Gene3D" id="3.60.21.10">
    <property type="match status" value="1"/>
</dbReference>
<comment type="similarity">
    <text evidence="4 16">Belongs to the MRE11/RAD32 family.</text>
</comment>
<dbReference type="CTD" id="4361"/>
<evidence type="ECO:0000256" key="9">
    <source>
        <dbReference type="ARBA" id="ARBA00022763"/>
    </source>
</evidence>
<keyword evidence="11 16" id="KW-0269">Exonuclease</keyword>
<keyword evidence="14 16" id="KW-0539">Nucleus</keyword>
<dbReference type="InterPro" id="IPR004843">
    <property type="entry name" value="Calcineurin-like_PHP"/>
</dbReference>
<evidence type="ECO:0000256" key="4">
    <source>
        <dbReference type="ARBA" id="ARBA00009028"/>
    </source>
</evidence>
<dbReference type="PANTHER" id="PTHR10139">
    <property type="entry name" value="DOUBLE-STRAND BREAK REPAIR PROTEIN MRE11"/>
    <property type="match status" value="1"/>
</dbReference>
<dbReference type="InterPro" id="IPR029052">
    <property type="entry name" value="Metallo-depent_PP-like"/>
</dbReference>
<evidence type="ECO:0000256" key="8">
    <source>
        <dbReference type="ARBA" id="ARBA00022759"/>
    </source>
</evidence>
<dbReference type="InterPro" id="IPR038487">
    <property type="entry name" value="Mre11_capping_dom"/>
</dbReference>
<dbReference type="CDD" id="cd00840">
    <property type="entry name" value="MPP_Mre11_N"/>
    <property type="match status" value="1"/>
</dbReference>
<keyword evidence="13 16" id="KW-0464">Manganese</keyword>
<evidence type="ECO:0000256" key="12">
    <source>
        <dbReference type="ARBA" id="ARBA00023204"/>
    </source>
</evidence>
<dbReference type="SUPFAM" id="SSF56300">
    <property type="entry name" value="Metallo-dependent phosphatases"/>
    <property type="match status" value="1"/>
</dbReference>
<feature type="domain" description="Mre11 DNA-binding" evidence="19">
    <location>
        <begin position="299"/>
        <end position="474"/>
    </location>
</feature>
<protein>
    <recommendedName>
        <fullName evidence="16">Double-strand break repair protein</fullName>
    </recommendedName>
</protein>
<organism evidence="20 21">
    <name type="scientific">Cephus cinctus</name>
    <name type="common">Wheat stem sawfly</name>
    <dbReference type="NCBI Taxonomy" id="211228"/>
    <lineage>
        <taxon>Eukaryota</taxon>
        <taxon>Metazoa</taxon>
        <taxon>Ecdysozoa</taxon>
        <taxon>Arthropoda</taxon>
        <taxon>Hexapoda</taxon>
        <taxon>Insecta</taxon>
        <taxon>Pterygota</taxon>
        <taxon>Neoptera</taxon>
        <taxon>Endopterygota</taxon>
        <taxon>Hymenoptera</taxon>
        <taxon>Cephoidea</taxon>
        <taxon>Cephidae</taxon>
        <taxon>Cephus</taxon>
    </lineage>
</organism>
<dbReference type="GO" id="GO:0030145">
    <property type="term" value="F:manganese ion binding"/>
    <property type="evidence" value="ECO:0007669"/>
    <property type="project" value="UniProtKB-UniRule"/>
</dbReference>
<dbReference type="InterPro" id="IPR007281">
    <property type="entry name" value="Mre11_DNA-bd"/>
</dbReference>
<reference evidence="21" key="1">
    <citation type="submission" date="2025-08" db="UniProtKB">
        <authorList>
            <consortium name="RefSeq"/>
        </authorList>
    </citation>
    <scope>IDENTIFICATION</scope>
</reference>
<feature type="active site" description="Proton donor" evidence="17">
    <location>
        <position position="134"/>
    </location>
</feature>
<keyword evidence="9 16" id="KW-0227">DNA damage</keyword>
<proteinExistence type="inferred from homology"/>
<evidence type="ECO:0000256" key="17">
    <source>
        <dbReference type="PIRSR" id="PIRSR000882-1"/>
    </source>
</evidence>
<keyword evidence="7" id="KW-0479">Metal-binding</keyword>
<comment type="function">
    <text evidence="16">Core component of the MRN complex, which plays a central role in double-strand break (DSB) repair, DNA recombination, maintenance of telomere integrity and meiosis. The MRN complex is involved in the repair of DNA double-strand breaks (DSBs) via homologous recombination (HR), an error-free mechanism which primarily occurs during S and G2 phases. The complex (1) mediates the end resection of damaged DNA, which generates proper single-stranded DNA, a key initial steps in HR, and is (2) required for the recruitment of other repair factors and efficient activation of ATM and ATR upon DNA damage. Within the MRN complex, MRE11 possesses both single-strand endonuclease activity and double-strand-specific 3'-5' exonuclease activity. MRE11 first endonucleolytically cleaves the 5' strand at DNA DSB ends to prevent non-homologous end joining (NHEJ) and licence HR. It then generates a single-stranded DNA gap via 3' to 5' exonucleolytic degradation, which is required for single-strand invasion and recombination.</text>
</comment>
<keyword evidence="6 16" id="KW-0540">Nuclease</keyword>
<dbReference type="GO" id="GO:0031573">
    <property type="term" value="P:mitotic intra-S DNA damage checkpoint signaling"/>
    <property type="evidence" value="ECO:0007669"/>
    <property type="project" value="TreeGrafter"/>
</dbReference>
<dbReference type="Gene3D" id="3.30.110.110">
    <property type="entry name" value="Mre11, capping domain"/>
    <property type="match status" value="1"/>
</dbReference>
<dbReference type="RefSeq" id="XP_015600380.1">
    <property type="nucleotide sequence ID" value="XM_015744894.1"/>
</dbReference>
<dbReference type="GO" id="GO:0008296">
    <property type="term" value="F:3'-5'-DNA exonuclease activity"/>
    <property type="evidence" value="ECO:0007669"/>
    <property type="project" value="InterPro"/>
</dbReference>
<evidence type="ECO:0000256" key="3">
    <source>
        <dbReference type="ARBA" id="ARBA00004286"/>
    </source>
</evidence>
<evidence type="ECO:0000313" key="21">
    <source>
        <dbReference type="RefSeq" id="XP_015600380.1"/>
    </source>
</evidence>
<feature type="compositionally biased region" description="Low complexity" evidence="18">
    <location>
        <begin position="606"/>
        <end position="618"/>
    </location>
</feature>
<feature type="region of interest" description="Disordered" evidence="18">
    <location>
        <begin position="555"/>
        <end position="653"/>
    </location>
</feature>
<evidence type="ECO:0000259" key="19">
    <source>
        <dbReference type="SMART" id="SM01347"/>
    </source>
</evidence>
<keyword evidence="8 16" id="KW-0255">Endonuclease</keyword>
<evidence type="ECO:0000256" key="18">
    <source>
        <dbReference type="SAM" id="MobiDB-lite"/>
    </source>
</evidence>
<evidence type="ECO:0000256" key="2">
    <source>
        <dbReference type="ARBA" id="ARBA00004123"/>
    </source>
</evidence>
<evidence type="ECO:0000256" key="6">
    <source>
        <dbReference type="ARBA" id="ARBA00022722"/>
    </source>
</evidence>
<dbReference type="Proteomes" id="UP000694920">
    <property type="component" value="Unplaced"/>
</dbReference>
<dbReference type="Pfam" id="PF04152">
    <property type="entry name" value="Mre11_DNA_bind"/>
    <property type="match status" value="1"/>
</dbReference>
<comment type="subcellular location">
    <subcellularLocation>
        <location evidence="3">Chromosome</location>
    </subcellularLocation>
    <subcellularLocation>
        <location evidence="2 16">Nucleus</location>
    </subcellularLocation>
</comment>
<dbReference type="GO" id="GO:0035861">
    <property type="term" value="C:site of double-strand break"/>
    <property type="evidence" value="ECO:0007669"/>
    <property type="project" value="TreeGrafter"/>
</dbReference>
<dbReference type="GO" id="GO:0000723">
    <property type="term" value="P:telomere maintenance"/>
    <property type="evidence" value="ECO:0007669"/>
    <property type="project" value="TreeGrafter"/>
</dbReference>
<evidence type="ECO:0000256" key="1">
    <source>
        <dbReference type="ARBA" id="ARBA00001936"/>
    </source>
</evidence>
<sequence length="653" mass="74333">MSENDSADDIMKERSDDDTFNILIATDCHLGYEESTKRAQEQDSIKTFEEILKHAKDNNVDFILLGGDLFHDTKPSQGTLLKAVELLRKYCLGSREPTFELLSDPEENFQYKTANFEDPNLNVSIPVFSIHGNHDDPSSGTIGSLDLLSTTGLVNYFGKWTDLTQVTMSPVILKKGSTHICLYGISYINDQRLSRLFRSYMVKVLFPSHLDIEQCFNMMVLHQNRVKRPNCPYIPEDRLPSCLNFILWGHEHECRINPEIIAETGYHICQPGSSVATSLCEAESVPKRIGILSVNGNDFKVEQIYLQTVRPFVFDNIVLRDVDIGEDYSKVMADRVMDYVDDYIEETMITKASKQLTGHPDQPTQPLIRLRVFYSSNEEIFNTVRLAQKYCDEVANPMDMIIFRKAPEKNIKRKCTDPFEDDDETNDLLAYDDNDKDWRKSVQGGILKYFESKENQDKLTVLSVTGLNKALSRFVEKNDSDAFKDIIHHQMSKTVEYLQTKPVDTPEKIKKEIKVFQKERRDREEEEALDADLMFESTQRKFETVDIEKNNAIVLSDDDAEHNHDDEATGKGNKTRKASTRGAVRGRGGGRGRGKNAERMKNPLDITITSPTSSSPKTARNVSSRKVGARGNIQQFCQPSTSLRHGNISEDTD</sequence>
<dbReference type="PIRSF" id="PIRSF000882">
    <property type="entry name" value="DSB_repair_MRE11"/>
    <property type="match status" value="1"/>
</dbReference>
<keyword evidence="12 16" id="KW-0234">DNA repair</keyword>
<comment type="cofactor">
    <cofactor evidence="1 16">
        <name>Mn(2+)</name>
        <dbReference type="ChEBI" id="CHEBI:29035"/>
    </cofactor>
</comment>
<evidence type="ECO:0000256" key="14">
    <source>
        <dbReference type="ARBA" id="ARBA00023242"/>
    </source>
</evidence>
<evidence type="ECO:0000256" key="13">
    <source>
        <dbReference type="ARBA" id="ARBA00023211"/>
    </source>
</evidence>
<accession>A0AAJ7FND2</accession>
<evidence type="ECO:0000256" key="5">
    <source>
        <dbReference type="ARBA" id="ARBA00022454"/>
    </source>
</evidence>
<dbReference type="GO" id="GO:0097552">
    <property type="term" value="P:mitochondrial double-strand break repair via homologous recombination"/>
    <property type="evidence" value="ECO:0007669"/>
    <property type="project" value="TreeGrafter"/>
</dbReference>
<evidence type="ECO:0000256" key="15">
    <source>
        <dbReference type="ARBA" id="ARBA00023254"/>
    </source>
</evidence>
<dbReference type="AlphaFoldDB" id="A0AAJ7FND2"/>
<dbReference type="GO" id="GO:0007095">
    <property type="term" value="P:mitotic G2 DNA damage checkpoint signaling"/>
    <property type="evidence" value="ECO:0007669"/>
    <property type="project" value="TreeGrafter"/>
</dbReference>
<dbReference type="GO" id="GO:0042138">
    <property type="term" value="P:meiotic DNA double-strand break formation"/>
    <property type="evidence" value="ECO:0007669"/>
    <property type="project" value="TreeGrafter"/>
</dbReference>
<evidence type="ECO:0000313" key="20">
    <source>
        <dbReference type="Proteomes" id="UP000694920"/>
    </source>
</evidence>